<organism evidence="2 3">
    <name type="scientific">Vibrio pectenicida</name>
    <dbReference type="NCBI Taxonomy" id="62763"/>
    <lineage>
        <taxon>Bacteria</taxon>
        <taxon>Pseudomonadati</taxon>
        <taxon>Pseudomonadota</taxon>
        <taxon>Gammaproteobacteria</taxon>
        <taxon>Vibrionales</taxon>
        <taxon>Vibrionaceae</taxon>
        <taxon>Vibrio</taxon>
    </lineage>
</organism>
<dbReference type="RefSeq" id="WP_125319803.1">
    <property type="nucleotide sequence ID" value="NZ_AP024889.1"/>
</dbReference>
<sequence>MKSKIFKFSVLAFLLFGIGACSTLPEGLVSTNQNLQTNYSAWNATLDVTQELRLGGVIASVKNLKNKTRIEVVNLPIGSSGKPDINQEPQGRFVGYLEGFADPVKFAEGRLITLLGDSDRQETATVGDYSYDFPVMKVKSYHLWRIEERVVIHNDFGPSKYSCRGLYCREIIRGTQQGVVIQEVK</sequence>
<evidence type="ECO:0000313" key="3">
    <source>
        <dbReference type="Proteomes" id="UP000269041"/>
    </source>
</evidence>
<dbReference type="Proteomes" id="UP000269041">
    <property type="component" value="Unassembled WGS sequence"/>
</dbReference>
<dbReference type="InterPro" id="IPR004658">
    <property type="entry name" value="OMP_Slp"/>
</dbReference>
<feature type="signal peptide" evidence="1">
    <location>
        <begin position="1"/>
        <end position="23"/>
    </location>
</feature>
<keyword evidence="1" id="KW-0732">Signal</keyword>
<protein>
    <submittedName>
        <fullName evidence="2">Slp family lipoprotein</fullName>
    </submittedName>
</protein>
<dbReference type="NCBIfam" id="TIGR00752">
    <property type="entry name" value="slp"/>
    <property type="match status" value="1"/>
</dbReference>
<name>A0A427U712_9VIBR</name>
<dbReference type="PANTHER" id="PTHR37530">
    <property type="entry name" value="OUTER MEMBRANE PROTEIN SLP"/>
    <property type="match status" value="1"/>
</dbReference>
<proteinExistence type="predicted"/>
<dbReference type="EMBL" id="RSFA01000008">
    <property type="protein sequence ID" value="RSD32479.1"/>
    <property type="molecule type" value="Genomic_DNA"/>
</dbReference>
<accession>A0A427U712</accession>
<gene>
    <name evidence="2" type="ORF">EJA03_03205</name>
</gene>
<reference evidence="2 3" key="1">
    <citation type="submission" date="2018-12" db="EMBL/GenBank/DDBJ databases">
        <title>Genomic taxonomy of the Vibrionaceae family.</title>
        <authorList>
            <person name="Gomez-Gil B."/>
            <person name="Enciso-Ibarra K."/>
        </authorList>
    </citation>
    <scope>NUCLEOTIDE SEQUENCE [LARGE SCALE GENOMIC DNA]</scope>
    <source>
        <strain evidence="2 3">CAIM 594</strain>
    </source>
</reference>
<dbReference type="PIRSF" id="PIRSF004982">
    <property type="entry name" value="SlP"/>
    <property type="match status" value="1"/>
</dbReference>
<evidence type="ECO:0000313" key="2">
    <source>
        <dbReference type="EMBL" id="RSD32479.1"/>
    </source>
</evidence>
<dbReference type="Pfam" id="PF03843">
    <property type="entry name" value="Slp"/>
    <property type="match status" value="1"/>
</dbReference>
<evidence type="ECO:0000256" key="1">
    <source>
        <dbReference type="SAM" id="SignalP"/>
    </source>
</evidence>
<dbReference type="AlphaFoldDB" id="A0A427U712"/>
<comment type="caution">
    <text evidence="2">The sequence shown here is derived from an EMBL/GenBank/DDBJ whole genome shotgun (WGS) entry which is preliminary data.</text>
</comment>
<keyword evidence="2" id="KW-0449">Lipoprotein</keyword>
<keyword evidence="3" id="KW-1185">Reference proteome</keyword>
<dbReference type="GO" id="GO:0019867">
    <property type="term" value="C:outer membrane"/>
    <property type="evidence" value="ECO:0007669"/>
    <property type="project" value="InterPro"/>
</dbReference>
<dbReference type="PANTHER" id="PTHR37530:SF1">
    <property type="entry name" value="OUTER MEMBRANE PROTEIN SLP"/>
    <property type="match status" value="1"/>
</dbReference>
<dbReference type="OrthoDB" id="5295757at2"/>
<dbReference type="PROSITE" id="PS51257">
    <property type="entry name" value="PROKAR_LIPOPROTEIN"/>
    <property type="match status" value="1"/>
</dbReference>
<feature type="chain" id="PRO_5019431096" evidence="1">
    <location>
        <begin position="24"/>
        <end position="185"/>
    </location>
</feature>